<reference evidence="2 3" key="1">
    <citation type="journal article" date="2015" name="Sci. Rep.">
        <title>The genome of Leishmania panamensis: insights into genomics of the L. (Viannia) subgenus.</title>
        <authorList>
            <person name="Llanes A."/>
            <person name="Restrepo C.M."/>
            <person name="Vecchio G.D."/>
            <person name="Anguizola F.J."/>
            <person name="Lleonart R."/>
        </authorList>
    </citation>
    <scope>NUCLEOTIDE SEQUENCE [LARGE SCALE GENOMIC DNA]</scope>
    <source>
        <strain evidence="2 3">MHOM/PA/94/PSC-1</strain>
    </source>
</reference>
<proteinExistence type="predicted"/>
<dbReference type="VEuPathDB" id="TriTrypDB:LPAL13_300025700"/>
<evidence type="ECO:0000256" key="1">
    <source>
        <dbReference type="SAM" id="MobiDB-lite"/>
    </source>
</evidence>
<dbReference type="OrthoDB" id="273377at2759"/>
<evidence type="ECO:0000313" key="3">
    <source>
        <dbReference type="Proteomes" id="UP000063063"/>
    </source>
</evidence>
<organism evidence="2 3">
    <name type="scientific">Leishmania panamensis</name>
    <dbReference type="NCBI Taxonomy" id="5679"/>
    <lineage>
        <taxon>Eukaryota</taxon>
        <taxon>Discoba</taxon>
        <taxon>Euglenozoa</taxon>
        <taxon>Kinetoplastea</taxon>
        <taxon>Metakinetoplastina</taxon>
        <taxon>Trypanosomatida</taxon>
        <taxon>Trypanosomatidae</taxon>
        <taxon>Leishmaniinae</taxon>
        <taxon>Leishmania</taxon>
        <taxon>Leishmania guyanensis species complex</taxon>
    </lineage>
</organism>
<name>A0A088RYQ4_LEIPA</name>
<gene>
    <name evidence="2" type="ORF">LPMP_302120</name>
</gene>
<dbReference type="eggNOG" id="ENOG502SBTS">
    <property type="taxonomic scope" value="Eukaryota"/>
</dbReference>
<keyword evidence="3" id="KW-1185">Reference proteome</keyword>
<accession>A0A088RYQ4</accession>
<feature type="region of interest" description="Disordered" evidence="1">
    <location>
        <begin position="521"/>
        <end position="568"/>
    </location>
</feature>
<feature type="compositionally biased region" description="Low complexity" evidence="1">
    <location>
        <begin position="543"/>
        <end position="556"/>
    </location>
</feature>
<evidence type="ECO:0000313" key="2">
    <source>
        <dbReference type="EMBL" id="AIO00435.1"/>
    </source>
</evidence>
<dbReference type="EMBL" id="CP009399">
    <property type="protein sequence ID" value="AIO00435.1"/>
    <property type="molecule type" value="Genomic_DNA"/>
</dbReference>
<dbReference type="AlphaFoldDB" id="A0A088RYQ4"/>
<dbReference type="VEuPathDB" id="TriTrypDB:LPMP_302120"/>
<protein>
    <submittedName>
        <fullName evidence="2">Uncharacterized protein</fullName>
    </submittedName>
</protein>
<sequence length="659" mass="72199">MLLMELCSAWPGRIAAHMEVCRVCYGDPTPVRTALPFYTPSTAPAVTPREGEGAESSWQAKHCTREETLLVMLADKVEATAAVQDAFLTRWGVQDAWDHTSALQGRSWWVKGGIVALLPSEAATSVVEPFLTLELSRMGNTCPPLPRDCQKCRDSSRVLEEALTHALLERELTDCLRLYLRSEVDHRIEARALHRMTAVVPPAMALFLRAVQSSVLHDCLLYHTVDCPLFAVEGGGYNAAQSAVDRATSVVTPAISANAFVPPLNSGRSSADLLELQYRVADDETARLAGLFHEYDLLLSGNGYVRVPLAPVSRYVFTQLLCQSELPSALMLPFMRQHADLTCTAVDTGHRIDSAAMPTRSSQPTEEEVVLGMKVTWAVERWTAALRRGAAAASLVGLPTWNEERSLRKAELCSWIQELVRGAKREAAEFSSIDDAADMGASGREEVRVASTVSARPAVSGNTADSLRRCRSAALQQLEQRLFVPFPSSYRGSSLEWLGQALREVAREHVHAASNMVPRDDLRASWTGPTTVPHRAPSPSVFDTTSTESDSDATSGDSRDGAGGVGTPTAKEAENLLVQLTELEVLLQHEPAGQVTVPLTRKGDARRAEPHRSACDSVTVDQERDVMPWLLADDMPQVTCNELFLQHVQLLESEMEQYH</sequence>
<dbReference type="Proteomes" id="UP000063063">
    <property type="component" value="Chromosome 30"/>
</dbReference>
<dbReference type="KEGG" id="lpan:LPMP_302120"/>
<dbReference type="GeneID" id="22577265"/>
<dbReference type="RefSeq" id="XP_010701235.1">
    <property type="nucleotide sequence ID" value="XM_010702933.1"/>
</dbReference>